<organism evidence="2 3">
    <name type="scientific">Zea mays</name>
    <name type="common">Maize</name>
    <dbReference type="NCBI Taxonomy" id="4577"/>
    <lineage>
        <taxon>Eukaryota</taxon>
        <taxon>Viridiplantae</taxon>
        <taxon>Streptophyta</taxon>
        <taxon>Embryophyta</taxon>
        <taxon>Tracheophyta</taxon>
        <taxon>Spermatophyta</taxon>
        <taxon>Magnoliopsida</taxon>
        <taxon>Liliopsida</taxon>
        <taxon>Poales</taxon>
        <taxon>Poaceae</taxon>
        <taxon>PACMAD clade</taxon>
        <taxon>Panicoideae</taxon>
        <taxon>Andropogonodae</taxon>
        <taxon>Andropogoneae</taxon>
        <taxon>Tripsacinae</taxon>
        <taxon>Zea</taxon>
    </lineage>
</organism>
<reference evidence="2" key="2">
    <citation type="submission" date="2019-07" db="EMBL/GenBank/DDBJ databases">
        <authorList>
            <person name="Seetharam A."/>
            <person name="Woodhouse M."/>
            <person name="Cannon E."/>
        </authorList>
    </citation>
    <scope>NUCLEOTIDE SEQUENCE [LARGE SCALE GENOMIC DNA]</scope>
    <source>
        <strain evidence="2">cv. B73</strain>
    </source>
</reference>
<keyword evidence="1" id="KW-0732">Signal</keyword>
<dbReference type="AlphaFoldDB" id="A0A804Q7R8"/>
<feature type="signal peptide" evidence="1">
    <location>
        <begin position="1"/>
        <end position="19"/>
    </location>
</feature>
<proteinExistence type="predicted"/>
<dbReference type="InParanoid" id="A0A804Q7R8"/>
<keyword evidence="3" id="KW-1185">Reference proteome</keyword>
<dbReference type="Gramene" id="Zm00001eb308490_T001">
    <property type="protein sequence ID" value="Zm00001eb308490_P001"/>
    <property type="gene ID" value="Zm00001eb308490"/>
</dbReference>
<dbReference type="EnsemblPlants" id="Zm00001eb308490_T001">
    <property type="protein sequence ID" value="Zm00001eb308490_P001"/>
    <property type="gene ID" value="Zm00001eb308490"/>
</dbReference>
<feature type="chain" id="PRO_5032455631" description="Secreted protein" evidence="1">
    <location>
        <begin position="20"/>
        <end position="91"/>
    </location>
</feature>
<evidence type="ECO:0000313" key="2">
    <source>
        <dbReference type="EnsemblPlants" id="Zm00001eb308490_P001"/>
    </source>
</evidence>
<evidence type="ECO:0000256" key="1">
    <source>
        <dbReference type="SAM" id="SignalP"/>
    </source>
</evidence>
<reference evidence="3" key="1">
    <citation type="submission" date="2015-12" db="EMBL/GenBank/DDBJ databases">
        <title>Update maize B73 reference genome by single molecule sequencing technologies.</title>
        <authorList>
            <consortium name="Maize Genome Sequencing Project"/>
            <person name="Ware D."/>
        </authorList>
    </citation>
    <scope>NUCLEOTIDE SEQUENCE [LARGE SCALE GENOMIC DNA]</scope>
    <source>
        <strain evidence="3">cv. B73</strain>
    </source>
</reference>
<reference evidence="2" key="3">
    <citation type="submission" date="2021-05" db="UniProtKB">
        <authorList>
            <consortium name="EnsemblPlants"/>
        </authorList>
    </citation>
    <scope>IDENTIFICATION</scope>
    <source>
        <strain evidence="2">cv. B73</strain>
    </source>
</reference>
<evidence type="ECO:0000313" key="3">
    <source>
        <dbReference type="Proteomes" id="UP000007305"/>
    </source>
</evidence>
<dbReference type="Proteomes" id="UP000007305">
    <property type="component" value="Chromosome 7"/>
</dbReference>
<protein>
    <recommendedName>
        <fullName evidence="4">Secreted protein</fullName>
    </recommendedName>
</protein>
<evidence type="ECO:0008006" key="4">
    <source>
        <dbReference type="Google" id="ProtNLM"/>
    </source>
</evidence>
<name>A0A804Q7R8_MAIZE</name>
<sequence>MAGWPCFLACALVAPSTSANSSSPSTIVPGCRSDDRAQSWSQCGLAVDLELCTDLATPNTIHVAIVHLCVMYSNVADHAFAFFDALSSFPL</sequence>
<accession>A0A804Q7R8</accession>